<keyword evidence="1" id="KW-0812">Transmembrane</keyword>
<protein>
    <submittedName>
        <fullName evidence="2">Uncharacterized protein</fullName>
    </submittedName>
</protein>
<feature type="transmembrane region" description="Helical" evidence="1">
    <location>
        <begin position="12"/>
        <end position="34"/>
    </location>
</feature>
<dbReference type="EMBL" id="VTEG01000022">
    <property type="protein sequence ID" value="TYR97020.1"/>
    <property type="molecule type" value="Genomic_DNA"/>
</dbReference>
<feature type="transmembrane region" description="Helical" evidence="1">
    <location>
        <begin position="54"/>
        <end position="81"/>
    </location>
</feature>
<gene>
    <name evidence="2" type="ORF">FZC84_19570</name>
</gene>
<sequence length="86" mass="9665">MKYLALKAFGIPAWSFLFGCLFVILSGFGGRIASTLSRQGSEDVWMVSDELTRAWTYIPLILGVALLCLAICTFSISYFFWQKRIG</sequence>
<comment type="caution">
    <text evidence="2">The sequence shown here is derived from an EMBL/GenBank/DDBJ whole genome shotgun (WGS) entry which is preliminary data.</text>
</comment>
<accession>A0A5D4M7S4</accession>
<evidence type="ECO:0000313" key="3">
    <source>
        <dbReference type="Proteomes" id="UP000325182"/>
    </source>
</evidence>
<proteinExistence type="predicted"/>
<dbReference type="Proteomes" id="UP000325182">
    <property type="component" value="Unassembled WGS sequence"/>
</dbReference>
<dbReference type="AlphaFoldDB" id="A0A5D4M7S4"/>
<evidence type="ECO:0000313" key="2">
    <source>
        <dbReference type="EMBL" id="TYR97020.1"/>
    </source>
</evidence>
<evidence type="ECO:0000256" key="1">
    <source>
        <dbReference type="SAM" id="Phobius"/>
    </source>
</evidence>
<name>A0A5D4M7S4_9BACI</name>
<keyword evidence="1" id="KW-1133">Transmembrane helix</keyword>
<reference evidence="2 3" key="1">
    <citation type="submission" date="2019-08" db="EMBL/GenBank/DDBJ databases">
        <title>Bacillus genomes from the desert of Cuatro Cienegas, Coahuila.</title>
        <authorList>
            <person name="Olmedo-Alvarez G."/>
        </authorList>
    </citation>
    <scope>NUCLEOTIDE SEQUENCE [LARGE SCALE GENOMIC DNA]</scope>
    <source>
        <strain evidence="2 3">CH128b_4D</strain>
    </source>
</reference>
<dbReference type="PROSITE" id="PS51257">
    <property type="entry name" value="PROKAR_LIPOPROTEIN"/>
    <property type="match status" value="1"/>
</dbReference>
<dbReference type="RefSeq" id="WP_148954933.1">
    <property type="nucleotide sequence ID" value="NZ_VTEG01000022.1"/>
</dbReference>
<organism evidence="2 3">
    <name type="scientific">Rossellomorea vietnamensis</name>
    <dbReference type="NCBI Taxonomy" id="218284"/>
    <lineage>
        <taxon>Bacteria</taxon>
        <taxon>Bacillati</taxon>
        <taxon>Bacillota</taxon>
        <taxon>Bacilli</taxon>
        <taxon>Bacillales</taxon>
        <taxon>Bacillaceae</taxon>
        <taxon>Rossellomorea</taxon>
    </lineage>
</organism>
<keyword evidence="1" id="KW-0472">Membrane</keyword>